<dbReference type="CDD" id="cd00167">
    <property type="entry name" value="SANT"/>
    <property type="match status" value="2"/>
</dbReference>
<evidence type="ECO:0000259" key="7">
    <source>
        <dbReference type="PROSITE" id="PS50090"/>
    </source>
</evidence>
<dbReference type="Gene3D" id="1.10.10.60">
    <property type="entry name" value="Homeodomain-like"/>
    <property type="match status" value="2"/>
</dbReference>
<dbReference type="PROSITE" id="PS51294">
    <property type="entry name" value="HTH_MYB"/>
    <property type="match status" value="2"/>
</dbReference>
<feature type="domain" description="HTH myb-type" evidence="8">
    <location>
        <begin position="107"/>
        <end position="128"/>
    </location>
</feature>
<evidence type="ECO:0000256" key="4">
    <source>
        <dbReference type="ARBA" id="ARBA00023125"/>
    </source>
</evidence>
<name>A0AA88W1S7_9ASTE</name>
<keyword evidence="10" id="KW-1185">Reference proteome</keyword>
<dbReference type="GO" id="GO:0003677">
    <property type="term" value="F:DNA binding"/>
    <property type="evidence" value="ECO:0007669"/>
    <property type="project" value="UniProtKB-KW"/>
</dbReference>
<keyword evidence="4" id="KW-0238">DNA-binding</keyword>
<keyword evidence="3" id="KW-0805">Transcription regulation</keyword>
<evidence type="ECO:0000256" key="3">
    <source>
        <dbReference type="ARBA" id="ARBA00023015"/>
    </source>
</evidence>
<dbReference type="GO" id="GO:0005634">
    <property type="term" value="C:nucleus"/>
    <property type="evidence" value="ECO:0007669"/>
    <property type="project" value="UniProtKB-SubCell"/>
</dbReference>
<dbReference type="PROSITE" id="PS50090">
    <property type="entry name" value="MYB_LIKE"/>
    <property type="match status" value="2"/>
</dbReference>
<protein>
    <recommendedName>
        <fullName evidence="11">Transcription factor RAX2</fullName>
    </recommendedName>
</protein>
<evidence type="ECO:0000256" key="5">
    <source>
        <dbReference type="ARBA" id="ARBA00023163"/>
    </source>
</evidence>
<dbReference type="PANTHER" id="PTHR48000:SF46">
    <property type="entry name" value="TRANSCRIPTION FACTOR MYB36"/>
    <property type="match status" value="1"/>
</dbReference>
<evidence type="ECO:0000259" key="8">
    <source>
        <dbReference type="PROSITE" id="PS51294"/>
    </source>
</evidence>
<dbReference type="FunFam" id="1.10.10.60:FF:000015">
    <property type="entry name" value="Transcription factor RAX3"/>
    <property type="match status" value="1"/>
</dbReference>
<keyword evidence="6" id="KW-0539">Nucleus</keyword>
<comment type="caution">
    <text evidence="9">The sequence shown here is derived from an EMBL/GenBank/DDBJ whole genome shotgun (WGS) entry which is preliminary data.</text>
</comment>
<evidence type="ECO:0008006" key="11">
    <source>
        <dbReference type="Google" id="ProtNLM"/>
    </source>
</evidence>
<sequence>MGRAPCCDKAKVKRGPWSPEEDNTLKTYLAKYGTGGNWIALPHKAGLKRCGKSCRLRWLNYLRPDIKHGGFTEEEDNTILTLYSNIGSRLVVHSTSSFFIILIGPSHLKGRTDNDVKNYWNTKLKKKMQLMENKASTITNTSCHFSSTPTLQSAPTADSIYFGTSGCSTMNYQHNSVAQTMVSDPNQFPLARLMEVQEQVTTSGYSSFSATSSSQEFLSTLSPPISLENGYASWPGSGGGEEEGFIVGLGSDPSADINVMDGFGFHEKIIAAGGDMTAINYSSLAGNVSDINSSLGKNPLATSLLEIGKKELINGETLHIYALIFIDKPVL</sequence>
<dbReference type="SMART" id="SM00717">
    <property type="entry name" value="SANT"/>
    <property type="match status" value="2"/>
</dbReference>
<dbReference type="InterPro" id="IPR017930">
    <property type="entry name" value="Myb_dom"/>
</dbReference>
<dbReference type="InterPro" id="IPR009057">
    <property type="entry name" value="Homeodomain-like_sf"/>
</dbReference>
<feature type="domain" description="Myb-like" evidence="7">
    <location>
        <begin position="9"/>
        <end position="62"/>
    </location>
</feature>
<organism evidence="9 10">
    <name type="scientific">Escallonia herrerae</name>
    <dbReference type="NCBI Taxonomy" id="1293975"/>
    <lineage>
        <taxon>Eukaryota</taxon>
        <taxon>Viridiplantae</taxon>
        <taxon>Streptophyta</taxon>
        <taxon>Embryophyta</taxon>
        <taxon>Tracheophyta</taxon>
        <taxon>Spermatophyta</taxon>
        <taxon>Magnoliopsida</taxon>
        <taxon>eudicotyledons</taxon>
        <taxon>Gunneridae</taxon>
        <taxon>Pentapetalae</taxon>
        <taxon>asterids</taxon>
        <taxon>campanulids</taxon>
        <taxon>Escalloniales</taxon>
        <taxon>Escalloniaceae</taxon>
        <taxon>Escallonia</taxon>
    </lineage>
</organism>
<accession>A0AA88W1S7</accession>
<feature type="domain" description="Myb-like" evidence="7">
    <location>
        <begin position="63"/>
        <end position="124"/>
    </location>
</feature>
<dbReference type="SUPFAM" id="SSF46689">
    <property type="entry name" value="Homeodomain-like"/>
    <property type="match status" value="1"/>
</dbReference>
<keyword evidence="5" id="KW-0804">Transcription</keyword>
<feature type="non-terminal residue" evidence="9">
    <location>
        <position position="1"/>
    </location>
</feature>
<comment type="subcellular location">
    <subcellularLocation>
        <location evidence="1">Nucleus</location>
    </subcellularLocation>
</comment>
<dbReference type="InterPro" id="IPR001005">
    <property type="entry name" value="SANT/Myb"/>
</dbReference>
<evidence type="ECO:0000256" key="6">
    <source>
        <dbReference type="ARBA" id="ARBA00023242"/>
    </source>
</evidence>
<gene>
    <name evidence="9" type="ORF">RJ639_004277</name>
</gene>
<dbReference type="Proteomes" id="UP001188597">
    <property type="component" value="Unassembled WGS sequence"/>
</dbReference>
<proteinExistence type="predicted"/>
<keyword evidence="2" id="KW-0677">Repeat</keyword>
<reference evidence="9" key="1">
    <citation type="submission" date="2022-12" db="EMBL/GenBank/DDBJ databases">
        <title>Draft genome assemblies for two species of Escallonia (Escalloniales).</title>
        <authorList>
            <person name="Chanderbali A."/>
            <person name="Dervinis C."/>
            <person name="Anghel I."/>
            <person name="Soltis D."/>
            <person name="Soltis P."/>
            <person name="Zapata F."/>
        </authorList>
    </citation>
    <scope>NUCLEOTIDE SEQUENCE</scope>
    <source>
        <strain evidence="9">UCBG64.0493</strain>
        <tissue evidence="9">Leaf</tissue>
    </source>
</reference>
<dbReference type="Pfam" id="PF00249">
    <property type="entry name" value="Myb_DNA-binding"/>
    <property type="match status" value="2"/>
</dbReference>
<evidence type="ECO:0000313" key="10">
    <source>
        <dbReference type="Proteomes" id="UP001188597"/>
    </source>
</evidence>
<dbReference type="PANTHER" id="PTHR48000">
    <property type="entry name" value="OS09G0431300 PROTEIN"/>
    <property type="match status" value="1"/>
</dbReference>
<evidence type="ECO:0000256" key="1">
    <source>
        <dbReference type="ARBA" id="ARBA00004123"/>
    </source>
</evidence>
<feature type="domain" description="HTH myb-type" evidence="8">
    <location>
        <begin position="9"/>
        <end position="66"/>
    </location>
</feature>
<evidence type="ECO:0000313" key="9">
    <source>
        <dbReference type="EMBL" id="KAK3018460.1"/>
    </source>
</evidence>
<dbReference type="EMBL" id="JAVXUP010000936">
    <property type="protein sequence ID" value="KAK3018460.1"/>
    <property type="molecule type" value="Genomic_DNA"/>
</dbReference>
<evidence type="ECO:0000256" key="2">
    <source>
        <dbReference type="ARBA" id="ARBA00022737"/>
    </source>
</evidence>
<dbReference type="AlphaFoldDB" id="A0AA88W1S7"/>